<evidence type="ECO:0000313" key="11">
    <source>
        <dbReference type="EMBL" id="MCK9876918.1"/>
    </source>
</evidence>
<accession>A0ABT0K0W4</accession>
<evidence type="ECO:0000256" key="7">
    <source>
        <dbReference type="ARBA" id="ARBA00022842"/>
    </source>
</evidence>
<dbReference type="InterPro" id="IPR015376">
    <property type="entry name" value="Znr_NADH_PPase"/>
</dbReference>
<dbReference type="NCBIfam" id="NF001299">
    <property type="entry name" value="PRK00241.1"/>
    <property type="match status" value="1"/>
</dbReference>
<name>A0ABT0K0W4_9ACTN</name>
<evidence type="ECO:0000313" key="12">
    <source>
        <dbReference type="Proteomes" id="UP001201873"/>
    </source>
</evidence>
<keyword evidence="5" id="KW-0479">Metal-binding</keyword>
<dbReference type="InterPro" id="IPR020084">
    <property type="entry name" value="NUDIX_hydrolase_CS"/>
</dbReference>
<evidence type="ECO:0000256" key="9">
    <source>
        <dbReference type="ARBA" id="ARBA00023679"/>
    </source>
</evidence>
<evidence type="ECO:0000256" key="6">
    <source>
        <dbReference type="ARBA" id="ARBA00022801"/>
    </source>
</evidence>
<dbReference type="PROSITE" id="PS51462">
    <property type="entry name" value="NUDIX"/>
    <property type="match status" value="1"/>
</dbReference>
<dbReference type="EC" id="3.6.1.22" evidence="4"/>
<comment type="catalytic activity">
    <reaction evidence="9">
        <text>a 5'-end NAD(+)-phospho-ribonucleoside in mRNA + H2O = a 5'-end phospho-adenosine-phospho-ribonucleoside in mRNA + beta-nicotinamide D-ribonucleotide + 2 H(+)</text>
        <dbReference type="Rhea" id="RHEA:60876"/>
        <dbReference type="Rhea" id="RHEA-COMP:15698"/>
        <dbReference type="Rhea" id="RHEA-COMP:15719"/>
        <dbReference type="ChEBI" id="CHEBI:14649"/>
        <dbReference type="ChEBI" id="CHEBI:15377"/>
        <dbReference type="ChEBI" id="CHEBI:15378"/>
        <dbReference type="ChEBI" id="CHEBI:144029"/>
        <dbReference type="ChEBI" id="CHEBI:144051"/>
    </reaction>
    <physiologicalReaction direction="left-to-right" evidence="9">
        <dbReference type="Rhea" id="RHEA:60877"/>
    </physiologicalReaction>
</comment>
<evidence type="ECO:0000259" key="10">
    <source>
        <dbReference type="PROSITE" id="PS51462"/>
    </source>
</evidence>
<comment type="cofactor">
    <cofactor evidence="1">
        <name>Mg(2+)</name>
        <dbReference type="ChEBI" id="CHEBI:18420"/>
    </cofactor>
</comment>
<evidence type="ECO:0000256" key="2">
    <source>
        <dbReference type="ARBA" id="ARBA00001947"/>
    </source>
</evidence>
<protein>
    <recommendedName>
        <fullName evidence="4">NAD(+) diphosphatase</fullName>
        <ecNumber evidence="4">3.6.1.22</ecNumber>
    </recommendedName>
</protein>
<dbReference type="SUPFAM" id="SSF55811">
    <property type="entry name" value="Nudix"/>
    <property type="match status" value="1"/>
</dbReference>
<dbReference type="RefSeq" id="WP_248825233.1">
    <property type="nucleotide sequence ID" value="NZ_JALKFT010000013.1"/>
</dbReference>
<sequence length="337" mass="36866">MSRPEPARPRPTHFDLVRTPTFAGAALHRDEHLRRDPDRQKEGWASARVLFVDPDGLLAVIRSESRLWTRVGAELAGSPPEEAMLLGEADGTAYWVLCGAQEQAGAGPEIEWLNGHAVGGETGPLDGALLAAAVGLRNWHDRSRFCTRDGSPTTPVNAGWARTCEAAGHEEYPRTDPAVIVLVHDGGDQVLLGRHRAWPPGRFSVLAGFVEAGESLESCVAREIAEEVGVTVRDIRYLGSQAWPFPRSLMIGFHALADPDQPLNVDETEIREARWVHRDELREALARGEWRAAPRTRTLNRATMAADTSTEAEPSPLLLPGQVSIARNMIESWVLAG</sequence>
<reference evidence="11 12" key="1">
    <citation type="submission" date="2022-04" db="EMBL/GenBank/DDBJ databases">
        <title>Genome diversity in the genus Frankia.</title>
        <authorList>
            <person name="Carlos-Shanley C."/>
            <person name="Hahn D."/>
        </authorList>
    </citation>
    <scope>NUCLEOTIDE SEQUENCE [LARGE SCALE GENOMIC DNA]</scope>
    <source>
        <strain evidence="11 12">Ag45/Mut15</strain>
    </source>
</reference>
<dbReference type="EMBL" id="JALKFT010000013">
    <property type="protein sequence ID" value="MCK9876918.1"/>
    <property type="molecule type" value="Genomic_DNA"/>
</dbReference>
<evidence type="ECO:0000256" key="8">
    <source>
        <dbReference type="ARBA" id="ARBA00023027"/>
    </source>
</evidence>
<gene>
    <name evidence="11" type="primary">nudC</name>
    <name evidence="11" type="ORF">MXD59_14190</name>
</gene>
<dbReference type="InterPro" id="IPR000086">
    <property type="entry name" value="NUDIX_hydrolase_dom"/>
</dbReference>
<organism evidence="11 12">
    <name type="scientific">Frankia umida</name>
    <dbReference type="NCBI Taxonomy" id="573489"/>
    <lineage>
        <taxon>Bacteria</taxon>
        <taxon>Bacillati</taxon>
        <taxon>Actinomycetota</taxon>
        <taxon>Actinomycetes</taxon>
        <taxon>Frankiales</taxon>
        <taxon>Frankiaceae</taxon>
        <taxon>Frankia</taxon>
    </lineage>
</organism>
<keyword evidence="8" id="KW-0520">NAD</keyword>
<dbReference type="Gene3D" id="3.90.79.20">
    <property type="match status" value="1"/>
</dbReference>
<dbReference type="GO" id="GO:0016787">
    <property type="term" value="F:hydrolase activity"/>
    <property type="evidence" value="ECO:0007669"/>
    <property type="project" value="UniProtKB-KW"/>
</dbReference>
<evidence type="ECO:0000256" key="1">
    <source>
        <dbReference type="ARBA" id="ARBA00001946"/>
    </source>
</evidence>
<keyword evidence="12" id="KW-1185">Reference proteome</keyword>
<dbReference type="CDD" id="cd03429">
    <property type="entry name" value="NUDIX_NADH_pyrophosphatase_Nudt13"/>
    <property type="match status" value="1"/>
</dbReference>
<keyword evidence="6 11" id="KW-0378">Hydrolase</keyword>
<comment type="caution">
    <text evidence="11">The sequence shown here is derived from an EMBL/GenBank/DDBJ whole genome shotgun (WGS) entry which is preliminary data.</text>
</comment>
<evidence type="ECO:0000256" key="3">
    <source>
        <dbReference type="ARBA" id="ARBA00009595"/>
    </source>
</evidence>
<evidence type="ECO:0000256" key="4">
    <source>
        <dbReference type="ARBA" id="ARBA00012381"/>
    </source>
</evidence>
<dbReference type="Pfam" id="PF00293">
    <property type="entry name" value="NUDIX"/>
    <property type="match status" value="1"/>
</dbReference>
<comment type="similarity">
    <text evidence="3">Belongs to the Nudix hydrolase family. NudC subfamily.</text>
</comment>
<dbReference type="Pfam" id="PF09297">
    <property type="entry name" value="Zn_ribbon_NUD"/>
    <property type="match status" value="1"/>
</dbReference>
<keyword evidence="7" id="KW-0460">Magnesium</keyword>
<feature type="domain" description="Nudix hydrolase" evidence="10">
    <location>
        <begin position="173"/>
        <end position="298"/>
    </location>
</feature>
<dbReference type="Proteomes" id="UP001201873">
    <property type="component" value="Unassembled WGS sequence"/>
</dbReference>
<dbReference type="InterPro" id="IPR050241">
    <property type="entry name" value="NAD-cap_RNA_hydrolase_NudC"/>
</dbReference>
<comment type="cofactor">
    <cofactor evidence="2">
        <name>Zn(2+)</name>
        <dbReference type="ChEBI" id="CHEBI:29105"/>
    </cofactor>
</comment>
<dbReference type="InterPro" id="IPR049734">
    <property type="entry name" value="NudC-like_C"/>
</dbReference>
<dbReference type="PROSITE" id="PS00893">
    <property type="entry name" value="NUDIX_BOX"/>
    <property type="match status" value="1"/>
</dbReference>
<dbReference type="PANTHER" id="PTHR42904:SF6">
    <property type="entry name" value="NAD-CAPPED RNA HYDROLASE NUDT12"/>
    <property type="match status" value="1"/>
</dbReference>
<dbReference type="Gene3D" id="3.90.79.10">
    <property type="entry name" value="Nucleoside Triphosphate Pyrophosphohydrolase"/>
    <property type="match status" value="1"/>
</dbReference>
<dbReference type="PANTHER" id="PTHR42904">
    <property type="entry name" value="NUDIX HYDROLASE, NUDC SUBFAMILY"/>
    <property type="match status" value="1"/>
</dbReference>
<proteinExistence type="inferred from homology"/>
<evidence type="ECO:0000256" key="5">
    <source>
        <dbReference type="ARBA" id="ARBA00022723"/>
    </source>
</evidence>
<dbReference type="InterPro" id="IPR015797">
    <property type="entry name" value="NUDIX_hydrolase-like_dom_sf"/>
</dbReference>